<comment type="caution">
    <text evidence="6">The sequence shown here is derived from an EMBL/GenBank/DDBJ whole genome shotgun (WGS) entry which is preliminary data.</text>
</comment>
<protein>
    <submittedName>
        <fullName evidence="6">Ribosomal protein S3Ae</fullName>
    </submittedName>
</protein>
<dbReference type="InterPro" id="IPR018281">
    <property type="entry name" value="Ribosomal_eS1_CS"/>
</dbReference>
<accession>A0A9K3GWB0</accession>
<gene>
    <name evidence="6" type="ORF">HanXRQr2_Chr17g0826691</name>
</gene>
<evidence type="ECO:0000313" key="6">
    <source>
        <dbReference type="EMBL" id="KAF5757438.1"/>
    </source>
</evidence>
<dbReference type="GO" id="GO:0005829">
    <property type="term" value="C:cytosol"/>
    <property type="evidence" value="ECO:0000318"/>
    <property type="project" value="GO_Central"/>
</dbReference>
<dbReference type="PROSITE" id="PS01191">
    <property type="entry name" value="RIBOSOMAL_S3AE"/>
    <property type="match status" value="1"/>
</dbReference>
<evidence type="ECO:0000256" key="1">
    <source>
        <dbReference type="ARBA" id="ARBA00022490"/>
    </source>
</evidence>
<dbReference type="GO" id="GO:0003735">
    <property type="term" value="F:structural constituent of ribosome"/>
    <property type="evidence" value="ECO:0007669"/>
    <property type="project" value="InterPro"/>
</dbReference>
<organism evidence="6 7">
    <name type="scientific">Helianthus annuus</name>
    <name type="common">Common sunflower</name>
    <dbReference type="NCBI Taxonomy" id="4232"/>
    <lineage>
        <taxon>Eukaryota</taxon>
        <taxon>Viridiplantae</taxon>
        <taxon>Streptophyta</taxon>
        <taxon>Embryophyta</taxon>
        <taxon>Tracheophyta</taxon>
        <taxon>Spermatophyta</taxon>
        <taxon>Magnoliopsida</taxon>
        <taxon>eudicotyledons</taxon>
        <taxon>Gunneridae</taxon>
        <taxon>Pentapetalae</taxon>
        <taxon>asterids</taxon>
        <taxon>campanulids</taxon>
        <taxon>Asterales</taxon>
        <taxon>Asteraceae</taxon>
        <taxon>Asteroideae</taxon>
        <taxon>Heliantheae alliance</taxon>
        <taxon>Heliantheae</taxon>
        <taxon>Helianthus</taxon>
    </lineage>
</organism>
<keyword evidence="3 4" id="KW-0687">Ribonucleoprotein</keyword>
<dbReference type="GO" id="GO:0005840">
    <property type="term" value="C:ribosome"/>
    <property type="evidence" value="ECO:0007669"/>
    <property type="project" value="UniProtKB-KW"/>
</dbReference>
<evidence type="ECO:0000256" key="3">
    <source>
        <dbReference type="ARBA" id="ARBA00023274"/>
    </source>
</evidence>
<dbReference type="Proteomes" id="UP000215914">
    <property type="component" value="Unassembled WGS sequence"/>
</dbReference>
<feature type="transmembrane region" description="Helical" evidence="5">
    <location>
        <begin position="12"/>
        <end position="39"/>
    </location>
</feature>
<keyword evidence="5" id="KW-0812">Transmembrane</keyword>
<dbReference type="GO" id="GO:0006412">
    <property type="term" value="P:translation"/>
    <property type="evidence" value="ECO:0007669"/>
    <property type="project" value="InterPro"/>
</dbReference>
<keyword evidence="7" id="KW-1185">Reference proteome</keyword>
<dbReference type="InterPro" id="IPR001593">
    <property type="entry name" value="Ribosomal_eS1"/>
</dbReference>
<keyword evidence="2 4" id="KW-0689">Ribosomal protein</keyword>
<evidence type="ECO:0000256" key="5">
    <source>
        <dbReference type="SAM" id="Phobius"/>
    </source>
</evidence>
<keyword evidence="1" id="KW-0963">Cytoplasm</keyword>
<proteinExistence type="inferred from homology"/>
<name>A0A9K3GWB0_HELAN</name>
<evidence type="ECO:0000256" key="2">
    <source>
        <dbReference type="ARBA" id="ARBA00022980"/>
    </source>
</evidence>
<evidence type="ECO:0000313" key="7">
    <source>
        <dbReference type="Proteomes" id="UP000215914"/>
    </source>
</evidence>
<keyword evidence="5" id="KW-0472">Membrane</keyword>
<dbReference type="PANTHER" id="PTHR11830">
    <property type="entry name" value="40S RIBOSOMAL PROTEIN S3A"/>
    <property type="match status" value="1"/>
</dbReference>
<dbReference type="SMART" id="SM01397">
    <property type="entry name" value="Ribosomal_S3Ae"/>
    <property type="match status" value="1"/>
</dbReference>
<dbReference type="AlphaFoldDB" id="A0A9K3GWB0"/>
<dbReference type="GO" id="GO:1990904">
    <property type="term" value="C:ribonucleoprotein complex"/>
    <property type="evidence" value="ECO:0007669"/>
    <property type="project" value="UniProtKB-KW"/>
</dbReference>
<reference evidence="6" key="2">
    <citation type="submission" date="2020-06" db="EMBL/GenBank/DDBJ databases">
        <title>Helianthus annuus Genome sequencing and assembly Release 2.</title>
        <authorList>
            <person name="Gouzy J."/>
            <person name="Langlade N."/>
            <person name="Munos S."/>
        </authorList>
    </citation>
    <scope>NUCLEOTIDE SEQUENCE</scope>
    <source>
        <tissue evidence="6">Leaves</tissue>
    </source>
</reference>
<reference evidence="6" key="1">
    <citation type="journal article" date="2017" name="Nature">
        <title>The sunflower genome provides insights into oil metabolism, flowering and Asterid evolution.</title>
        <authorList>
            <person name="Badouin H."/>
            <person name="Gouzy J."/>
            <person name="Grassa C.J."/>
            <person name="Murat F."/>
            <person name="Staton S.E."/>
            <person name="Cottret L."/>
            <person name="Lelandais-Briere C."/>
            <person name="Owens G.L."/>
            <person name="Carrere S."/>
            <person name="Mayjonade B."/>
            <person name="Legrand L."/>
            <person name="Gill N."/>
            <person name="Kane N.C."/>
            <person name="Bowers J.E."/>
            <person name="Hubner S."/>
            <person name="Bellec A."/>
            <person name="Berard A."/>
            <person name="Berges H."/>
            <person name="Blanchet N."/>
            <person name="Boniface M.C."/>
            <person name="Brunel D."/>
            <person name="Catrice O."/>
            <person name="Chaidir N."/>
            <person name="Claudel C."/>
            <person name="Donnadieu C."/>
            <person name="Faraut T."/>
            <person name="Fievet G."/>
            <person name="Helmstetter N."/>
            <person name="King M."/>
            <person name="Knapp S.J."/>
            <person name="Lai Z."/>
            <person name="Le Paslier M.C."/>
            <person name="Lippi Y."/>
            <person name="Lorenzon L."/>
            <person name="Mandel J.R."/>
            <person name="Marage G."/>
            <person name="Marchand G."/>
            <person name="Marquand E."/>
            <person name="Bret-Mestries E."/>
            <person name="Morien E."/>
            <person name="Nambeesan S."/>
            <person name="Nguyen T."/>
            <person name="Pegot-Espagnet P."/>
            <person name="Pouilly N."/>
            <person name="Raftis F."/>
            <person name="Sallet E."/>
            <person name="Schiex T."/>
            <person name="Thomas J."/>
            <person name="Vandecasteele C."/>
            <person name="Vares D."/>
            <person name="Vear F."/>
            <person name="Vautrin S."/>
            <person name="Crespi M."/>
            <person name="Mangin B."/>
            <person name="Burke J.M."/>
            <person name="Salse J."/>
            <person name="Munos S."/>
            <person name="Vincourt P."/>
            <person name="Rieseberg L.H."/>
            <person name="Langlade N.B."/>
        </authorList>
    </citation>
    <scope>NUCLEOTIDE SEQUENCE</scope>
    <source>
        <tissue evidence="6">Leaves</tissue>
    </source>
</reference>
<evidence type="ECO:0000256" key="4">
    <source>
        <dbReference type="RuleBase" id="RU000668"/>
    </source>
</evidence>
<keyword evidence="5" id="KW-1133">Transmembrane helix</keyword>
<dbReference type="Gramene" id="mRNA:HanXRQr2_Chr17g0826691">
    <property type="protein sequence ID" value="mRNA:HanXRQr2_Chr17g0826691"/>
    <property type="gene ID" value="HanXRQr2_Chr17g0826691"/>
</dbReference>
<sequence>MMIKIPYIFVQTIVYQVIVYVMIGFEWTAVKLISFLYVLHILRDDDGCSNAQSQPIAFEGLKHRVFEVSLVDLHNDEDHSYRKIRLRAEDGMDFTTDKLRSLVKKWQSLIEVHVDVKTTDNYTLRMFCIGFTKKRANQVKRTCYAQSSKIKQIRRKMREIMVT</sequence>
<dbReference type="Pfam" id="PF01015">
    <property type="entry name" value="Ribosomal_S3Ae"/>
    <property type="match status" value="1"/>
</dbReference>
<dbReference type="EMBL" id="MNCJ02000332">
    <property type="protein sequence ID" value="KAF5757438.1"/>
    <property type="molecule type" value="Genomic_DNA"/>
</dbReference>
<comment type="similarity">
    <text evidence="4">Belongs to the eukaryotic ribosomal protein eS1 family.</text>
</comment>